<gene>
    <name evidence="1" type="ORF">CK203_111591</name>
</gene>
<organism evidence="1 2">
    <name type="scientific">Vitis vinifera</name>
    <name type="common">Grape</name>
    <dbReference type="NCBI Taxonomy" id="29760"/>
    <lineage>
        <taxon>Eukaryota</taxon>
        <taxon>Viridiplantae</taxon>
        <taxon>Streptophyta</taxon>
        <taxon>Embryophyta</taxon>
        <taxon>Tracheophyta</taxon>
        <taxon>Spermatophyta</taxon>
        <taxon>Magnoliopsida</taxon>
        <taxon>eudicotyledons</taxon>
        <taxon>Gunneridae</taxon>
        <taxon>Pentapetalae</taxon>
        <taxon>rosids</taxon>
        <taxon>Vitales</taxon>
        <taxon>Vitaceae</taxon>
        <taxon>Viteae</taxon>
        <taxon>Vitis</taxon>
    </lineage>
</organism>
<dbReference type="PANTHER" id="PTHR36703">
    <property type="entry name" value="TRIACYLGLYCEROL LIPASE-LIKE PROTEIN"/>
    <property type="match status" value="1"/>
</dbReference>
<sequence>MLLRGYSIRYLHQEKVDKRLAAIEDSGGQHSKMKSNYHLEHTELKKIYDSGNSRNAACIATAGVTLIIGYVS</sequence>
<name>A0A438FD47_VITVI</name>
<protein>
    <submittedName>
        <fullName evidence="1">Uncharacterized protein</fullName>
    </submittedName>
</protein>
<reference evidence="1 2" key="1">
    <citation type="journal article" date="2018" name="PLoS Genet.">
        <title>Population sequencing reveals clonal diversity and ancestral inbreeding in the grapevine cultivar Chardonnay.</title>
        <authorList>
            <person name="Roach M.J."/>
            <person name="Johnson D.L."/>
            <person name="Bohlmann J."/>
            <person name="van Vuuren H.J."/>
            <person name="Jones S.J."/>
            <person name="Pretorius I.S."/>
            <person name="Schmidt S.A."/>
            <person name="Borneman A.R."/>
        </authorList>
    </citation>
    <scope>NUCLEOTIDE SEQUENCE [LARGE SCALE GENOMIC DNA]</scope>
    <source>
        <strain evidence="2">cv. Chardonnay</strain>
        <tissue evidence="1">Leaf</tissue>
    </source>
</reference>
<dbReference type="PANTHER" id="PTHR36703:SF1">
    <property type="entry name" value="TRIACYLGLYCEROL LIPASE-LIKE PROTEIN"/>
    <property type="match status" value="1"/>
</dbReference>
<evidence type="ECO:0000313" key="1">
    <source>
        <dbReference type="EMBL" id="RVW57892.1"/>
    </source>
</evidence>
<evidence type="ECO:0000313" key="2">
    <source>
        <dbReference type="Proteomes" id="UP000288805"/>
    </source>
</evidence>
<proteinExistence type="predicted"/>
<accession>A0A438FD47</accession>
<dbReference type="Proteomes" id="UP000288805">
    <property type="component" value="Unassembled WGS sequence"/>
</dbReference>
<dbReference type="EMBL" id="QGNW01001004">
    <property type="protein sequence ID" value="RVW57892.1"/>
    <property type="molecule type" value="Genomic_DNA"/>
</dbReference>
<comment type="caution">
    <text evidence="1">The sequence shown here is derived from an EMBL/GenBank/DDBJ whole genome shotgun (WGS) entry which is preliminary data.</text>
</comment>
<dbReference type="AlphaFoldDB" id="A0A438FD47"/>